<evidence type="ECO:0000256" key="3">
    <source>
        <dbReference type="ARBA" id="ARBA00022771"/>
    </source>
</evidence>
<dbReference type="PANTHER" id="PTHR47165:SF4">
    <property type="entry name" value="OS03G0429900 PROTEIN"/>
    <property type="match status" value="1"/>
</dbReference>
<organism evidence="7 8">
    <name type="scientific">Stylosanthes scabra</name>
    <dbReference type="NCBI Taxonomy" id="79078"/>
    <lineage>
        <taxon>Eukaryota</taxon>
        <taxon>Viridiplantae</taxon>
        <taxon>Streptophyta</taxon>
        <taxon>Embryophyta</taxon>
        <taxon>Tracheophyta</taxon>
        <taxon>Spermatophyta</taxon>
        <taxon>Magnoliopsida</taxon>
        <taxon>eudicotyledons</taxon>
        <taxon>Gunneridae</taxon>
        <taxon>Pentapetalae</taxon>
        <taxon>rosids</taxon>
        <taxon>fabids</taxon>
        <taxon>Fabales</taxon>
        <taxon>Fabaceae</taxon>
        <taxon>Papilionoideae</taxon>
        <taxon>50 kb inversion clade</taxon>
        <taxon>dalbergioids sensu lato</taxon>
        <taxon>Dalbergieae</taxon>
        <taxon>Pterocarpus clade</taxon>
        <taxon>Stylosanthes</taxon>
    </lineage>
</organism>
<comment type="caution">
    <text evidence="7">The sequence shown here is derived from an EMBL/GenBank/DDBJ whole genome shotgun (WGS) entry which is preliminary data.</text>
</comment>
<keyword evidence="2" id="KW-0479">Metal-binding</keyword>
<evidence type="ECO:0000256" key="5">
    <source>
        <dbReference type="ARBA" id="ARBA00023125"/>
    </source>
</evidence>
<dbReference type="CDD" id="cd04476">
    <property type="entry name" value="RPA1_DBD_C"/>
    <property type="match status" value="1"/>
</dbReference>
<keyword evidence="3" id="KW-0863">Zinc-finger</keyword>
<evidence type="ECO:0000313" key="8">
    <source>
        <dbReference type="Proteomes" id="UP001341840"/>
    </source>
</evidence>
<keyword evidence="8" id="KW-1185">Reference proteome</keyword>
<gene>
    <name evidence="7" type="ORF">PIB30_028169</name>
</gene>
<dbReference type="Proteomes" id="UP001341840">
    <property type="component" value="Unassembled WGS sequence"/>
</dbReference>
<keyword evidence="4" id="KW-0862">Zinc</keyword>
<evidence type="ECO:0000256" key="2">
    <source>
        <dbReference type="ARBA" id="ARBA00022723"/>
    </source>
</evidence>
<dbReference type="InterPro" id="IPR047192">
    <property type="entry name" value="Euk_RPA1_DBD_C"/>
</dbReference>
<dbReference type="Pfam" id="PF08646">
    <property type="entry name" value="Rep_fac-A_C"/>
    <property type="match status" value="1"/>
</dbReference>
<accession>A0ABU6ZAR3</accession>
<proteinExistence type="inferred from homology"/>
<dbReference type="Gene3D" id="2.40.50.140">
    <property type="entry name" value="Nucleic acid-binding proteins"/>
    <property type="match status" value="2"/>
</dbReference>
<dbReference type="InterPro" id="IPR013955">
    <property type="entry name" value="Rep_factor-A_C"/>
</dbReference>
<keyword evidence="5" id="KW-0238">DNA-binding</keyword>
<dbReference type="EMBL" id="JASCZI010271971">
    <property type="protein sequence ID" value="MED6218615.1"/>
    <property type="molecule type" value="Genomic_DNA"/>
</dbReference>
<comment type="similarity">
    <text evidence="1">Belongs to the replication factor A protein 1 family.</text>
</comment>
<sequence length="360" mass="40760">MSNFIVRVHRSGLKVTSHKYKLGVFLKTNVSILSDDVFPFCPFRFTPFREIDEMCTSNNIFLIVVGKEAPEDIITKAGQSSKRLRLYLEDAEKNKMKCTLFGDFVGEALSHLERTDVQPLVSVGQLFKPHVWLEDVNVQTSFYGSRVFFNPTFPDAIEFRNSHVESQGQRSLTQELSSAEFRVLSIEEVYNLTEETECWILSTVVSVEGGKNDWFYASCKGCFKKVIPVDDNYHCTNVKCGQRGSNPPLKFRLKVIVADGTGCLAVLLWNTECASILGMSPNDVRDISKNEKGNGYPKIFNQIVENKYLVSPPHQLPVAITFDPELRLTHDLRLREALVVLFTIITHVIISRANEHGSRS</sequence>
<evidence type="ECO:0000259" key="6">
    <source>
        <dbReference type="Pfam" id="PF08646"/>
    </source>
</evidence>
<dbReference type="SUPFAM" id="SSF50249">
    <property type="entry name" value="Nucleic acid-binding proteins"/>
    <property type="match status" value="2"/>
</dbReference>
<dbReference type="InterPro" id="IPR012340">
    <property type="entry name" value="NA-bd_OB-fold"/>
</dbReference>
<name>A0ABU6ZAR3_9FABA</name>
<reference evidence="7 8" key="1">
    <citation type="journal article" date="2023" name="Plants (Basel)">
        <title>Bridging the Gap: Combining Genomics and Transcriptomics Approaches to Understand Stylosanthes scabra, an Orphan Legume from the Brazilian Caatinga.</title>
        <authorList>
            <person name="Ferreira-Neto J.R.C."/>
            <person name="da Silva M.D."/>
            <person name="Binneck E."/>
            <person name="de Melo N.F."/>
            <person name="da Silva R.H."/>
            <person name="de Melo A.L.T.M."/>
            <person name="Pandolfi V."/>
            <person name="Bustamante F.O."/>
            <person name="Brasileiro-Vidal A.C."/>
            <person name="Benko-Iseppon A.M."/>
        </authorList>
    </citation>
    <scope>NUCLEOTIDE SEQUENCE [LARGE SCALE GENOMIC DNA]</scope>
    <source>
        <tissue evidence="7">Leaves</tissue>
    </source>
</reference>
<evidence type="ECO:0000313" key="7">
    <source>
        <dbReference type="EMBL" id="MED6218615.1"/>
    </source>
</evidence>
<dbReference type="PANTHER" id="PTHR47165">
    <property type="entry name" value="OS03G0429900 PROTEIN"/>
    <property type="match status" value="1"/>
</dbReference>
<evidence type="ECO:0000256" key="4">
    <source>
        <dbReference type="ARBA" id="ARBA00022833"/>
    </source>
</evidence>
<protein>
    <recommendedName>
        <fullName evidence="6">Replication factor A C-terminal domain-containing protein</fullName>
    </recommendedName>
</protein>
<feature type="domain" description="Replication factor A C-terminal" evidence="6">
    <location>
        <begin position="211"/>
        <end position="309"/>
    </location>
</feature>
<evidence type="ECO:0000256" key="1">
    <source>
        <dbReference type="ARBA" id="ARBA00005690"/>
    </source>
</evidence>